<keyword evidence="8" id="KW-0808">Transferase</keyword>
<evidence type="ECO:0000256" key="14">
    <source>
        <dbReference type="ARBA" id="ARBA00024827"/>
    </source>
</evidence>
<evidence type="ECO:0000313" key="21">
    <source>
        <dbReference type="Proteomes" id="UP000199614"/>
    </source>
</evidence>
<dbReference type="PROSITE" id="PS50109">
    <property type="entry name" value="HIS_KIN"/>
    <property type="match status" value="1"/>
</dbReference>
<accession>A0A1I5G5B2</accession>
<keyword evidence="13" id="KW-0411">Iron-sulfur</keyword>
<evidence type="ECO:0000259" key="19">
    <source>
        <dbReference type="PROSITE" id="PS50109"/>
    </source>
</evidence>
<dbReference type="STRING" id="260086.SAMN05216207_104336"/>
<dbReference type="GO" id="GO:0000155">
    <property type="term" value="F:phosphorelay sensor kinase activity"/>
    <property type="evidence" value="ECO:0007669"/>
    <property type="project" value="InterPro"/>
</dbReference>
<evidence type="ECO:0000256" key="1">
    <source>
        <dbReference type="ARBA" id="ARBA00000085"/>
    </source>
</evidence>
<feature type="region of interest" description="Disordered" evidence="17">
    <location>
        <begin position="403"/>
        <end position="427"/>
    </location>
</feature>
<dbReference type="InterPro" id="IPR036890">
    <property type="entry name" value="HATPase_C_sf"/>
</dbReference>
<keyword evidence="21" id="KW-1185">Reference proteome</keyword>
<dbReference type="GO" id="GO:0005737">
    <property type="term" value="C:cytoplasm"/>
    <property type="evidence" value="ECO:0007669"/>
    <property type="project" value="UniProtKB-SubCell"/>
</dbReference>
<evidence type="ECO:0000256" key="12">
    <source>
        <dbReference type="ARBA" id="ARBA00023012"/>
    </source>
</evidence>
<keyword evidence="18" id="KW-0812">Transmembrane</keyword>
<evidence type="ECO:0000256" key="15">
    <source>
        <dbReference type="ARBA" id="ARBA00030800"/>
    </source>
</evidence>
<feature type="transmembrane region" description="Helical" evidence="18">
    <location>
        <begin position="27"/>
        <end position="46"/>
    </location>
</feature>
<keyword evidence="16" id="KW-0175">Coiled coil</keyword>
<evidence type="ECO:0000256" key="18">
    <source>
        <dbReference type="SAM" id="Phobius"/>
    </source>
</evidence>
<keyword evidence="6" id="KW-0004">4Fe-4S</keyword>
<keyword evidence="12" id="KW-0902">Two-component regulatory system</keyword>
<evidence type="ECO:0000256" key="8">
    <source>
        <dbReference type="ARBA" id="ARBA00022679"/>
    </source>
</evidence>
<dbReference type="SUPFAM" id="SSF55874">
    <property type="entry name" value="ATPase domain of HSP90 chaperone/DNA topoisomerase II/histidine kinase"/>
    <property type="match status" value="1"/>
</dbReference>
<dbReference type="GO" id="GO:0046872">
    <property type="term" value="F:metal ion binding"/>
    <property type="evidence" value="ECO:0007669"/>
    <property type="project" value="UniProtKB-KW"/>
</dbReference>
<dbReference type="GO" id="GO:0051539">
    <property type="term" value="F:4 iron, 4 sulfur cluster binding"/>
    <property type="evidence" value="ECO:0007669"/>
    <property type="project" value="UniProtKB-KW"/>
</dbReference>
<comment type="subcellular location">
    <subcellularLocation>
        <location evidence="3">Cytoplasm</location>
    </subcellularLocation>
</comment>
<gene>
    <name evidence="20" type="ORF">SAMN05216207_104336</name>
</gene>
<comment type="cofactor">
    <cofactor evidence="2">
        <name>[4Fe-4S] cluster</name>
        <dbReference type="ChEBI" id="CHEBI:49883"/>
    </cofactor>
</comment>
<dbReference type="InterPro" id="IPR017205">
    <property type="entry name" value="Sig_transdc_His_kinase_ChrS"/>
</dbReference>
<dbReference type="Proteomes" id="UP000199614">
    <property type="component" value="Unassembled WGS sequence"/>
</dbReference>
<name>A0A1I5G5B2_PSUAM</name>
<feature type="transmembrane region" description="Helical" evidence="18">
    <location>
        <begin position="148"/>
        <end position="166"/>
    </location>
</feature>
<comment type="function">
    <text evidence="14">Member of the two-component regulatory system NreB/NreC involved in the control of dissimilatory nitrate/nitrite reduction in response to oxygen. NreB functions as a direct oxygen sensor histidine kinase which is autophosphorylated, in the absence of oxygen, probably at the conserved histidine residue, and transfers its phosphate group probably to a conserved aspartate residue of NreC. NreB/NreC activates the expression of the nitrate (narGHJI) and nitrite (nir) reductase operons, as well as the putative nitrate transporter gene narT.</text>
</comment>
<dbReference type="EMBL" id="FOUY01000043">
    <property type="protein sequence ID" value="SFO31187.1"/>
    <property type="molecule type" value="Genomic_DNA"/>
</dbReference>
<dbReference type="PANTHER" id="PTHR24421:SF62">
    <property type="entry name" value="SENSORY TRANSDUCTION HISTIDINE KINASE"/>
    <property type="match status" value="1"/>
</dbReference>
<evidence type="ECO:0000256" key="10">
    <source>
        <dbReference type="ARBA" id="ARBA00022777"/>
    </source>
</evidence>
<evidence type="ECO:0000256" key="6">
    <source>
        <dbReference type="ARBA" id="ARBA00022485"/>
    </source>
</evidence>
<evidence type="ECO:0000256" key="9">
    <source>
        <dbReference type="ARBA" id="ARBA00022723"/>
    </source>
</evidence>
<dbReference type="PANTHER" id="PTHR24421">
    <property type="entry name" value="NITRATE/NITRITE SENSOR PROTEIN NARX-RELATED"/>
    <property type="match status" value="1"/>
</dbReference>
<organism evidence="20 21">
    <name type="scientific">Pseudonocardia ammonioxydans</name>
    <dbReference type="NCBI Taxonomy" id="260086"/>
    <lineage>
        <taxon>Bacteria</taxon>
        <taxon>Bacillati</taxon>
        <taxon>Actinomycetota</taxon>
        <taxon>Actinomycetes</taxon>
        <taxon>Pseudonocardiales</taxon>
        <taxon>Pseudonocardiaceae</taxon>
        <taxon>Pseudonocardia</taxon>
    </lineage>
</organism>
<dbReference type="GO" id="GO:0016020">
    <property type="term" value="C:membrane"/>
    <property type="evidence" value="ECO:0007669"/>
    <property type="project" value="InterPro"/>
</dbReference>
<proteinExistence type="predicted"/>
<sequence length="427" mass="44561">MSPAEHTTDVGAGFVAFDRRWNRAWGLLPYLLVALGLLLTVLTAGLTASELLVVGGVAAVLLGWHGWFVTLHPQWLEHRLLPMAVYFAGLVALSLVLGALAGPFSILVIGCFPMAFVALRGGWAHAGVGVVCLCLLVALGGTRPDPDLVVQVVGAGVLASAVGWAIRRIESEAVQRREAHAELVELHARLQRTTREKEELQQHLVAAARDAGVAAERARLARDFHDTLAQGLAAIGSQLETADEQLDDGQPARVRVRTALGLSRSCLAEARRAVHALRPGALEADDLHGALRSTVTGWQERTGVPCRLTVTGTPVPVDTARQTAVLRIVQEGLSNVAKHAGASTATVTVSYLDDLMMVDVFDDGAGFDPATPAPPGAQGGYGLAAARERLGQVGGRLAVESAPGAGSTLTATVPVVDPAEPAAGDAS</sequence>
<keyword evidence="10 20" id="KW-0418">Kinase</keyword>
<evidence type="ECO:0000256" key="3">
    <source>
        <dbReference type="ARBA" id="ARBA00004496"/>
    </source>
</evidence>
<keyword evidence="7" id="KW-0963">Cytoplasm</keyword>
<dbReference type="PRINTS" id="PR00344">
    <property type="entry name" value="BCTRLSENSOR"/>
</dbReference>
<reference evidence="20 21" key="1">
    <citation type="submission" date="2016-10" db="EMBL/GenBank/DDBJ databases">
        <authorList>
            <person name="de Groot N.N."/>
        </authorList>
    </citation>
    <scope>NUCLEOTIDE SEQUENCE [LARGE SCALE GENOMIC DNA]</scope>
    <source>
        <strain evidence="20 21">CGMCC 4.1877</strain>
    </source>
</reference>
<dbReference type="CDD" id="cd16917">
    <property type="entry name" value="HATPase_UhpB-NarQ-NarX-like"/>
    <property type="match status" value="1"/>
</dbReference>
<dbReference type="SMART" id="SM00387">
    <property type="entry name" value="HATPase_c"/>
    <property type="match status" value="1"/>
</dbReference>
<dbReference type="InterPro" id="IPR005467">
    <property type="entry name" value="His_kinase_dom"/>
</dbReference>
<dbReference type="Gene3D" id="1.20.5.1930">
    <property type="match status" value="1"/>
</dbReference>
<feature type="transmembrane region" description="Helical" evidence="18">
    <location>
        <begin position="83"/>
        <end position="116"/>
    </location>
</feature>
<dbReference type="AlphaFoldDB" id="A0A1I5G5B2"/>
<dbReference type="InterPro" id="IPR003594">
    <property type="entry name" value="HATPase_dom"/>
</dbReference>
<evidence type="ECO:0000256" key="13">
    <source>
        <dbReference type="ARBA" id="ARBA00023014"/>
    </source>
</evidence>
<dbReference type="Gene3D" id="3.30.565.10">
    <property type="entry name" value="Histidine kinase-like ATPase, C-terminal domain"/>
    <property type="match status" value="1"/>
</dbReference>
<keyword evidence="18" id="KW-1133">Transmembrane helix</keyword>
<dbReference type="GO" id="GO:0046983">
    <property type="term" value="F:protein dimerization activity"/>
    <property type="evidence" value="ECO:0007669"/>
    <property type="project" value="InterPro"/>
</dbReference>
<dbReference type="PIRSF" id="PIRSF037434">
    <property type="entry name" value="STHK_ChrS"/>
    <property type="match status" value="1"/>
</dbReference>
<feature type="coiled-coil region" evidence="16">
    <location>
        <begin position="176"/>
        <end position="210"/>
    </location>
</feature>
<protein>
    <recommendedName>
        <fullName evidence="5">Oxygen sensor histidine kinase NreB</fullName>
        <ecNumber evidence="4">2.7.13.3</ecNumber>
    </recommendedName>
    <alternativeName>
        <fullName evidence="15">Nitrogen regulation protein B</fullName>
    </alternativeName>
</protein>
<keyword evidence="11" id="KW-0408">Iron</keyword>
<evidence type="ECO:0000256" key="5">
    <source>
        <dbReference type="ARBA" id="ARBA00017322"/>
    </source>
</evidence>
<dbReference type="InterPro" id="IPR050482">
    <property type="entry name" value="Sensor_HK_TwoCompSys"/>
</dbReference>
<dbReference type="EC" id="2.7.13.3" evidence="4"/>
<feature type="transmembrane region" description="Helical" evidence="18">
    <location>
        <begin position="52"/>
        <end position="71"/>
    </location>
</feature>
<keyword evidence="9" id="KW-0479">Metal-binding</keyword>
<feature type="domain" description="Histidine kinase" evidence="19">
    <location>
        <begin position="325"/>
        <end position="417"/>
    </location>
</feature>
<evidence type="ECO:0000256" key="16">
    <source>
        <dbReference type="SAM" id="Coils"/>
    </source>
</evidence>
<evidence type="ECO:0000256" key="7">
    <source>
        <dbReference type="ARBA" id="ARBA00022490"/>
    </source>
</evidence>
<keyword evidence="18" id="KW-0472">Membrane</keyword>
<evidence type="ECO:0000256" key="2">
    <source>
        <dbReference type="ARBA" id="ARBA00001966"/>
    </source>
</evidence>
<evidence type="ECO:0000256" key="11">
    <source>
        <dbReference type="ARBA" id="ARBA00023004"/>
    </source>
</evidence>
<dbReference type="InterPro" id="IPR004358">
    <property type="entry name" value="Sig_transdc_His_kin-like_C"/>
</dbReference>
<evidence type="ECO:0000313" key="20">
    <source>
        <dbReference type="EMBL" id="SFO31187.1"/>
    </source>
</evidence>
<evidence type="ECO:0000256" key="4">
    <source>
        <dbReference type="ARBA" id="ARBA00012438"/>
    </source>
</evidence>
<dbReference type="Pfam" id="PF02518">
    <property type="entry name" value="HATPase_c"/>
    <property type="match status" value="1"/>
</dbReference>
<dbReference type="InterPro" id="IPR011712">
    <property type="entry name" value="Sig_transdc_His_kin_sub3_dim/P"/>
</dbReference>
<dbReference type="Pfam" id="PF07730">
    <property type="entry name" value="HisKA_3"/>
    <property type="match status" value="1"/>
</dbReference>
<comment type="catalytic activity">
    <reaction evidence="1">
        <text>ATP + protein L-histidine = ADP + protein N-phospho-L-histidine.</text>
        <dbReference type="EC" id="2.7.13.3"/>
    </reaction>
</comment>
<evidence type="ECO:0000256" key="17">
    <source>
        <dbReference type="SAM" id="MobiDB-lite"/>
    </source>
</evidence>
<feature type="transmembrane region" description="Helical" evidence="18">
    <location>
        <begin position="122"/>
        <end position="141"/>
    </location>
</feature>